<dbReference type="Proteomes" id="UP000587462">
    <property type="component" value="Unassembled WGS sequence"/>
</dbReference>
<dbReference type="GO" id="GO:0016491">
    <property type="term" value="F:oxidoreductase activity"/>
    <property type="evidence" value="ECO:0007669"/>
    <property type="project" value="UniProtKB-KW"/>
</dbReference>
<dbReference type="SMART" id="SM00822">
    <property type="entry name" value="PKS_KR"/>
    <property type="match status" value="1"/>
</dbReference>
<dbReference type="PANTHER" id="PTHR42879">
    <property type="entry name" value="3-OXOACYL-(ACYL-CARRIER-PROTEIN) REDUCTASE"/>
    <property type="match status" value="1"/>
</dbReference>
<accession>A0A7Y7AZI8</accession>
<keyword evidence="2" id="KW-0560">Oxidoreductase</keyword>
<proteinExistence type="inferred from homology"/>
<dbReference type="SUPFAM" id="SSF51735">
    <property type="entry name" value="NAD(P)-binding Rossmann-fold domains"/>
    <property type="match status" value="1"/>
</dbReference>
<dbReference type="FunFam" id="3.40.50.720:FF:000173">
    <property type="entry name" value="3-oxoacyl-[acyl-carrier protein] reductase"/>
    <property type="match status" value="1"/>
</dbReference>
<evidence type="ECO:0000313" key="4">
    <source>
        <dbReference type="EMBL" id="NVK76105.1"/>
    </source>
</evidence>
<gene>
    <name evidence="4" type="primary">fabG</name>
    <name evidence="4" type="ORF">HG542_00355</name>
</gene>
<dbReference type="PRINTS" id="PR00081">
    <property type="entry name" value="GDHRDH"/>
</dbReference>
<dbReference type="InterPro" id="IPR020904">
    <property type="entry name" value="Sc_DH/Rdtase_CS"/>
</dbReference>
<dbReference type="Pfam" id="PF13561">
    <property type="entry name" value="adh_short_C2"/>
    <property type="match status" value="1"/>
</dbReference>
<comment type="similarity">
    <text evidence="1">Belongs to the short-chain dehydrogenases/reductases (SDR) family.</text>
</comment>
<evidence type="ECO:0000256" key="1">
    <source>
        <dbReference type="ARBA" id="ARBA00006484"/>
    </source>
</evidence>
<dbReference type="InterPro" id="IPR036291">
    <property type="entry name" value="NAD(P)-bd_dom_sf"/>
</dbReference>
<dbReference type="AlphaFoldDB" id="A0A7Y7AZI8"/>
<comment type="caution">
    <text evidence="4">The sequence shown here is derived from an EMBL/GenBank/DDBJ whole genome shotgun (WGS) entry which is preliminary data.</text>
</comment>
<dbReference type="Gene3D" id="3.40.50.720">
    <property type="entry name" value="NAD(P)-binding Rossmann-like Domain"/>
    <property type="match status" value="1"/>
</dbReference>
<dbReference type="GO" id="GO:0032787">
    <property type="term" value="P:monocarboxylic acid metabolic process"/>
    <property type="evidence" value="ECO:0007669"/>
    <property type="project" value="UniProtKB-ARBA"/>
</dbReference>
<feature type="domain" description="Ketoreductase" evidence="3">
    <location>
        <begin position="5"/>
        <end position="185"/>
    </location>
</feature>
<keyword evidence="5" id="KW-1185">Reference proteome</keyword>
<dbReference type="InterPro" id="IPR057326">
    <property type="entry name" value="KR_dom"/>
</dbReference>
<evidence type="ECO:0000256" key="2">
    <source>
        <dbReference type="ARBA" id="ARBA00023002"/>
    </source>
</evidence>
<dbReference type="PROSITE" id="PS00061">
    <property type="entry name" value="ADH_SHORT"/>
    <property type="match status" value="1"/>
</dbReference>
<dbReference type="InterPro" id="IPR050259">
    <property type="entry name" value="SDR"/>
</dbReference>
<dbReference type="PRINTS" id="PR00080">
    <property type="entry name" value="SDRFAMILY"/>
</dbReference>
<dbReference type="InterPro" id="IPR002347">
    <property type="entry name" value="SDR_fam"/>
</dbReference>
<organism evidence="4 5">
    <name type="scientific">Streptomyces morookaense</name>
    <name type="common">Streptoverticillium morookaense</name>
    <dbReference type="NCBI Taxonomy" id="1970"/>
    <lineage>
        <taxon>Bacteria</taxon>
        <taxon>Bacillati</taxon>
        <taxon>Actinomycetota</taxon>
        <taxon>Actinomycetes</taxon>
        <taxon>Kitasatosporales</taxon>
        <taxon>Streptomycetaceae</taxon>
        <taxon>Streptomyces</taxon>
    </lineage>
</organism>
<reference evidence="4 5" key="1">
    <citation type="submission" date="2020-04" db="EMBL/GenBank/DDBJ databases">
        <title>Draft Genome Sequence of Streptomyces morookaense DSM 40503, an 8-azaguanine-producing strain.</title>
        <authorList>
            <person name="Qi J."/>
            <person name="Gao J.-M."/>
        </authorList>
    </citation>
    <scope>NUCLEOTIDE SEQUENCE [LARGE SCALE GENOMIC DNA]</scope>
    <source>
        <strain evidence="4 5">DSM 40503</strain>
    </source>
</reference>
<evidence type="ECO:0000313" key="5">
    <source>
        <dbReference type="Proteomes" id="UP000587462"/>
    </source>
</evidence>
<dbReference type="EMBL" id="JABBXF010000001">
    <property type="protein sequence ID" value="NVK76105.1"/>
    <property type="molecule type" value="Genomic_DNA"/>
</dbReference>
<dbReference type="NCBIfam" id="NF009466">
    <property type="entry name" value="PRK12826.1-2"/>
    <property type="match status" value="1"/>
</dbReference>
<name>A0A7Y7AZI8_STRMO</name>
<dbReference type="RefSeq" id="WP_171077903.1">
    <property type="nucleotide sequence ID" value="NZ_BNBU01000007.1"/>
</dbReference>
<evidence type="ECO:0000259" key="3">
    <source>
        <dbReference type="SMART" id="SM00822"/>
    </source>
</evidence>
<dbReference type="PANTHER" id="PTHR42879:SF2">
    <property type="entry name" value="3-OXOACYL-[ACYL-CARRIER-PROTEIN] REDUCTASE FABG"/>
    <property type="match status" value="1"/>
</dbReference>
<protein>
    <submittedName>
        <fullName evidence="4">3-oxoacyl-ACP reductase FabG</fullName>
    </submittedName>
</protein>
<sequence>MTADQLAVVTGGSRGIGRAIVLRLAGEGVPVAFCYRSDTAAAERTAEAVRELGVQCVHAPCDVGNPAEVSAFLEKAKAELGKPGLLVNCAGIVRDNPIVLMPHADWVNVLETNLTGTYNFCRSLAFEFMKRRSGVIVNVSSVVGVRGHATQANYAAAKAGIIGLSATLAKELAPYGVRVNVVAPGLVETDMTAPLPEKARRQALESIGLGRFGSAQEVAEAVAFLASDRAGYITGQVLQVDGGMVL</sequence>